<proteinExistence type="predicted"/>
<evidence type="ECO:0000313" key="2">
    <source>
        <dbReference type="Proteomes" id="UP001055879"/>
    </source>
</evidence>
<accession>A0ACB8ZJ05</accession>
<evidence type="ECO:0000313" key="1">
    <source>
        <dbReference type="EMBL" id="KAI3697486.1"/>
    </source>
</evidence>
<reference evidence="1 2" key="2">
    <citation type="journal article" date="2022" name="Mol. Ecol. Resour.">
        <title>The genomes of chicory, endive, great burdock and yacon provide insights into Asteraceae paleo-polyploidization history and plant inulin production.</title>
        <authorList>
            <person name="Fan W."/>
            <person name="Wang S."/>
            <person name="Wang H."/>
            <person name="Wang A."/>
            <person name="Jiang F."/>
            <person name="Liu H."/>
            <person name="Zhao H."/>
            <person name="Xu D."/>
            <person name="Zhang Y."/>
        </authorList>
    </citation>
    <scope>NUCLEOTIDE SEQUENCE [LARGE SCALE GENOMIC DNA]</scope>
    <source>
        <strain evidence="2">cv. Niubang</strain>
    </source>
</reference>
<reference evidence="2" key="1">
    <citation type="journal article" date="2022" name="Mol. Ecol. Resour.">
        <title>The genomes of chicory, endive, great burdock and yacon provide insights into Asteraceae palaeo-polyploidization history and plant inulin production.</title>
        <authorList>
            <person name="Fan W."/>
            <person name="Wang S."/>
            <person name="Wang H."/>
            <person name="Wang A."/>
            <person name="Jiang F."/>
            <person name="Liu H."/>
            <person name="Zhao H."/>
            <person name="Xu D."/>
            <person name="Zhang Y."/>
        </authorList>
    </citation>
    <scope>NUCLEOTIDE SEQUENCE [LARGE SCALE GENOMIC DNA]</scope>
    <source>
        <strain evidence="2">cv. Niubang</strain>
    </source>
</reference>
<protein>
    <submittedName>
        <fullName evidence="1">Uncharacterized protein</fullName>
    </submittedName>
</protein>
<dbReference type="Proteomes" id="UP001055879">
    <property type="component" value="Linkage Group LG10"/>
</dbReference>
<name>A0ACB8ZJ05_ARCLA</name>
<comment type="caution">
    <text evidence="1">The sequence shown here is derived from an EMBL/GenBank/DDBJ whole genome shotgun (WGS) entry which is preliminary data.</text>
</comment>
<gene>
    <name evidence="1" type="ORF">L6452_30549</name>
</gene>
<organism evidence="1 2">
    <name type="scientific">Arctium lappa</name>
    <name type="common">Greater burdock</name>
    <name type="synonym">Lappa major</name>
    <dbReference type="NCBI Taxonomy" id="4217"/>
    <lineage>
        <taxon>Eukaryota</taxon>
        <taxon>Viridiplantae</taxon>
        <taxon>Streptophyta</taxon>
        <taxon>Embryophyta</taxon>
        <taxon>Tracheophyta</taxon>
        <taxon>Spermatophyta</taxon>
        <taxon>Magnoliopsida</taxon>
        <taxon>eudicotyledons</taxon>
        <taxon>Gunneridae</taxon>
        <taxon>Pentapetalae</taxon>
        <taxon>asterids</taxon>
        <taxon>campanulids</taxon>
        <taxon>Asterales</taxon>
        <taxon>Asteraceae</taxon>
        <taxon>Carduoideae</taxon>
        <taxon>Cardueae</taxon>
        <taxon>Arctiinae</taxon>
        <taxon>Arctium</taxon>
    </lineage>
</organism>
<sequence length="107" mass="12216">MPRVSLNDLLFIQGARLVLLSQTITTLNVGYDALLLEYHGIEYPDLPEAPEKSISAFRPNSFNPTRHSFWDPRQGGNKGETYSQSVMGDVYRASKFYPFHRYAGQPY</sequence>
<keyword evidence="2" id="KW-1185">Reference proteome</keyword>
<dbReference type="EMBL" id="CM042056">
    <property type="protein sequence ID" value="KAI3697486.1"/>
    <property type="molecule type" value="Genomic_DNA"/>
</dbReference>